<reference evidence="1" key="2">
    <citation type="submission" date="2021-07" db="EMBL/GenBank/DDBJ databases">
        <title>Giant CbK-like Caulobacter bacteriophages have genetically divergent genomes.</title>
        <authorList>
            <person name="Wilson K."/>
            <person name="Ely B."/>
        </authorList>
    </citation>
    <scope>NUCLEOTIDE SEQUENCE</scope>
</reference>
<proteinExistence type="predicted"/>
<keyword evidence="2" id="KW-1185">Reference proteome</keyword>
<name>A0A385EGL7_9CAUD</name>
<organism evidence="1 2">
    <name type="scientific">Caulobacter phage CcrSC</name>
    <dbReference type="NCBI Taxonomy" id="2283272"/>
    <lineage>
        <taxon>Viruses</taxon>
        <taxon>Duplodnaviria</taxon>
        <taxon>Heunggongvirae</taxon>
        <taxon>Uroviricota</taxon>
        <taxon>Caudoviricetes</taxon>
        <taxon>Jeanschmidtviridae</taxon>
        <taxon>Bertelyvirus</taxon>
        <taxon>Bertelyvirus SC</taxon>
    </lineage>
</organism>
<gene>
    <name evidence="1" type="ORF">CcrSC_gp485</name>
</gene>
<accession>A0A385EGL7</accession>
<sequence length="39" mass="4397">MIDTNTFLFSMGMMAAVVIALTLLIRVADARYDYERGVK</sequence>
<reference evidence="1" key="1">
    <citation type="submission" date="2018-07" db="EMBL/GenBank/DDBJ databases">
        <authorList>
            <person name="Wilson K.M."/>
            <person name="Ely B."/>
        </authorList>
    </citation>
    <scope>NUCLEOTIDE SEQUENCE</scope>
</reference>
<dbReference type="Proteomes" id="UP000259683">
    <property type="component" value="Segment"/>
</dbReference>
<dbReference type="EMBL" id="MH588547">
    <property type="protein sequence ID" value="AXQ70067.1"/>
    <property type="molecule type" value="Genomic_DNA"/>
</dbReference>
<evidence type="ECO:0000313" key="1">
    <source>
        <dbReference type="EMBL" id="AXQ70067.1"/>
    </source>
</evidence>
<protein>
    <submittedName>
        <fullName evidence="1">Uncharacterized protein</fullName>
    </submittedName>
</protein>
<evidence type="ECO:0000313" key="2">
    <source>
        <dbReference type="Proteomes" id="UP000259683"/>
    </source>
</evidence>